<dbReference type="Proteomes" id="UP001283361">
    <property type="component" value="Unassembled WGS sequence"/>
</dbReference>
<proteinExistence type="predicted"/>
<sequence>MLLGQRSLINLGLAHVEQAAPIFLNLFNNAGPISTQSRPTRFYIIVINWPRLGQILQGTVNAEGRFILPASRVPGLCSQLAGVCNVYRIISLLSVMDVLPLPTRTS</sequence>
<name>A0AAE1B3F2_9GAST</name>
<reference evidence="1" key="1">
    <citation type="journal article" date="2023" name="G3 (Bethesda)">
        <title>A reference genome for the long-term kleptoplast-retaining sea slug Elysia crispata morphotype clarki.</title>
        <authorList>
            <person name="Eastman K.E."/>
            <person name="Pendleton A.L."/>
            <person name="Shaikh M.A."/>
            <person name="Suttiyut T."/>
            <person name="Ogas R."/>
            <person name="Tomko P."/>
            <person name="Gavelis G."/>
            <person name="Widhalm J.R."/>
            <person name="Wisecaver J.H."/>
        </authorList>
    </citation>
    <scope>NUCLEOTIDE SEQUENCE</scope>
    <source>
        <strain evidence="1">ECLA1</strain>
    </source>
</reference>
<evidence type="ECO:0000313" key="2">
    <source>
        <dbReference type="Proteomes" id="UP001283361"/>
    </source>
</evidence>
<evidence type="ECO:0000313" key="1">
    <source>
        <dbReference type="EMBL" id="KAK3798920.1"/>
    </source>
</evidence>
<gene>
    <name evidence="1" type="ORF">RRG08_016718</name>
</gene>
<keyword evidence="2" id="KW-1185">Reference proteome</keyword>
<dbReference type="EMBL" id="JAWDGP010000613">
    <property type="protein sequence ID" value="KAK3798920.1"/>
    <property type="molecule type" value="Genomic_DNA"/>
</dbReference>
<dbReference type="AlphaFoldDB" id="A0AAE1B3F2"/>
<comment type="caution">
    <text evidence="1">The sequence shown here is derived from an EMBL/GenBank/DDBJ whole genome shotgun (WGS) entry which is preliminary data.</text>
</comment>
<protein>
    <submittedName>
        <fullName evidence="1">Uncharacterized protein</fullName>
    </submittedName>
</protein>
<accession>A0AAE1B3F2</accession>
<organism evidence="1 2">
    <name type="scientific">Elysia crispata</name>
    <name type="common">lettuce slug</name>
    <dbReference type="NCBI Taxonomy" id="231223"/>
    <lineage>
        <taxon>Eukaryota</taxon>
        <taxon>Metazoa</taxon>
        <taxon>Spiralia</taxon>
        <taxon>Lophotrochozoa</taxon>
        <taxon>Mollusca</taxon>
        <taxon>Gastropoda</taxon>
        <taxon>Heterobranchia</taxon>
        <taxon>Euthyneura</taxon>
        <taxon>Panpulmonata</taxon>
        <taxon>Sacoglossa</taxon>
        <taxon>Placobranchoidea</taxon>
        <taxon>Plakobranchidae</taxon>
        <taxon>Elysia</taxon>
    </lineage>
</organism>